<keyword evidence="2" id="KW-0479">Metal-binding</keyword>
<evidence type="ECO:0000256" key="3">
    <source>
        <dbReference type="ARBA" id="ARBA00022801"/>
    </source>
</evidence>
<dbReference type="GO" id="GO:0006508">
    <property type="term" value="P:proteolysis"/>
    <property type="evidence" value="ECO:0007669"/>
    <property type="project" value="UniProtKB-KW"/>
</dbReference>
<protein>
    <recommendedName>
        <fullName evidence="6">JAB domain-containing protein</fullName>
    </recommendedName>
</protein>
<dbReference type="EMBL" id="LAZR01000518">
    <property type="protein sequence ID" value="KKN65673.1"/>
    <property type="molecule type" value="Genomic_DNA"/>
</dbReference>
<evidence type="ECO:0000256" key="5">
    <source>
        <dbReference type="ARBA" id="ARBA00023049"/>
    </source>
</evidence>
<keyword evidence="3" id="KW-0378">Hydrolase</keyword>
<evidence type="ECO:0000313" key="7">
    <source>
        <dbReference type="EMBL" id="KKN65673.1"/>
    </source>
</evidence>
<accession>A0A0F9VIK2</accession>
<name>A0A0F9VIK2_9ZZZZ</name>
<evidence type="ECO:0000259" key="6">
    <source>
        <dbReference type="Pfam" id="PF14464"/>
    </source>
</evidence>
<organism evidence="7">
    <name type="scientific">marine sediment metagenome</name>
    <dbReference type="NCBI Taxonomy" id="412755"/>
    <lineage>
        <taxon>unclassified sequences</taxon>
        <taxon>metagenomes</taxon>
        <taxon>ecological metagenomes</taxon>
    </lineage>
</organism>
<dbReference type="InterPro" id="IPR028090">
    <property type="entry name" value="JAB_dom_prok"/>
</dbReference>
<evidence type="ECO:0000256" key="4">
    <source>
        <dbReference type="ARBA" id="ARBA00022833"/>
    </source>
</evidence>
<keyword evidence="4" id="KW-0862">Zinc</keyword>
<sequence>MSKDIILVPQEPCPIRGVLVPPSVQEALQAHKQRDAVSKEAGGMLLGYRRGSYLEIVDVTRPGEGDKRTLNRFIRQSAQHCYLAIRYWRQSKGHIGHLGEWHTHPEAFPKPSSIDIKEWKRVTQATHENNVFLIQGTASIFAAIAWEEDGEIVLTSMATL</sequence>
<dbReference type="SUPFAM" id="SSF102712">
    <property type="entry name" value="JAB1/MPN domain"/>
    <property type="match status" value="1"/>
</dbReference>
<dbReference type="GO" id="GO:0008237">
    <property type="term" value="F:metallopeptidase activity"/>
    <property type="evidence" value="ECO:0007669"/>
    <property type="project" value="UniProtKB-KW"/>
</dbReference>
<gene>
    <name evidence="7" type="ORF">LCGC14_0478980</name>
</gene>
<dbReference type="AlphaFoldDB" id="A0A0F9VIK2"/>
<comment type="caution">
    <text evidence="7">The sequence shown here is derived from an EMBL/GenBank/DDBJ whole genome shotgun (WGS) entry which is preliminary data.</text>
</comment>
<dbReference type="Gene3D" id="3.40.140.10">
    <property type="entry name" value="Cytidine Deaminase, domain 2"/>
    <property type="match status" value="1"/>
</dbReference>
<evidence type="ECO:0000256" key="1">
    <source>
        <dbReference type="ARBA" id="ARBA00022670"/>
    </source>
</evidence>
<feature type="domain" description="JAB" evidence="6">
    <location>
        <begin position="23"/>
        <end position="136"/>
    </location>
</feature>
<dbReference type="GO" id="GO:0046872">
    <property type="term" value="F:metal ion binding"/>
    <property type="evidence" value="ECO:0007669"/>
    <property type="project" value="UniProtKB-KW"/>
</dbReference>
<proteinExistence type="predicted"/>
<dbReference type="Pfam" id="PF14464">
    <property type="entry name" value="Prok-JAB"/>
    <property type="match status" value="1"/>
</dbReference>
<evidence type="ECO:0000256" key="2">
    <source>
        <dbReference type="ARBA" id="ARBA00022723"/>
    </source>
</evidence>
<reference evidence="7" key="1">
    <citation type="journal article" date="2015" name="Nature">
        <title>Complex archaea that bridge the gap between prokaryotes and eukaryotes.</title>
        <authorList>
            <person name="Spang A."/>
            <person name="Saw J.H."/>
            <person name="Jorgensen S.L."/>
            <person name="Zaremba-Niedzwiedzka K."/>
            <person name="Martijn J."/>
            <person name="Lind A.E."/>
            <person name="van Eijk R."/>
            <person name="Schleper C."/>
            <person name="Guy L."/>
            <person name="Ettema T.J."/>
        </authorList>
    </citation>
    <scope>NUCLEOTIDE SEQUENCE</scope>
</reference>
<keyword evidence="5" id="KW-0482">Metalloprotease</keyword>
<keyword evidence="1" id="KW-0645">Protease</keyword>